<evidence type="ECO:0000313" key="5">
    <source>
        <dbReference type="EMBL" id="VDO85181.1"/>
    </source>
</evidence>
<keyword evidence="3" id="KW-0496">Mitochondrion</keyword>
<dbReference type="Pfam" id="PF25455">
    <property type="entry name" value="Beta-barrel_CAF17_C"/>
    <property type="match status" value="1"/>
</dbReference>
<evidence type="ECO:0000256" key="2">
    <source>
        <dbReference type="ARBA" id="ARBA00022946"/>
    </source>
</evidence>
<reference evidence="5" key="1">
    <citation type="submission" date="2018-11" db="EMBL/GenBank/DDBJ databases">
        <authorList>
            <consortium name="Pathogen Informatics"/>
        </authorList>
    </citation>
    <scope>NUCLEOTIDE SEQUENCE [LARGE SCALE GENOMIC DNA]</scope>
</reference>
<protein>
    <recommendedName>
        <fullName evidence="4">CAF17 C-terminal domain-containing protein</fullName>
    </recommendedName>
</protein>
<evidence type="ECO:0000259" key="4">
    <source>
        <dbReference type="Pfam" id="PF25455"/>
    </source>
</evidence>
<accession>A0A3P7YCR4</accession>
<proteinExistence type="predicted"/>
<dbReference type="OrthoDB" id="191995at2759"/>
<dbReference type="GO" id="GO:0016226">
    <property type="term" value="P:iron-sulfur cluster assembly"/>
    <property type="evidence" value="ECO:0007669"/>
    <property type="project" value="TreeGrafter"/>
</dbReference>
<dbReference type="NCBIfam" id="TIGR03317">
    <property type="entry name" value="ygfZ_signature"/>
    <property type="match status" value="1"/>
</dbReference>
<dbReference type="AlphaFoldDB" id="A0A3P7YCR4"/>
<gene>
    <name evidence="5" type="ORF">HPBE_LOCUS10467</name>
</gene>
<dbReference type="Gene3D" id="3.30.1360.120">
    <property type="entry name" value="Probable tRNA modification gtpase trme, domain 1"/>
    <property type="match status" value="2"/>
</dbReference>
<dbReference type="EMBL" id="UZAH01026774">
    <property type="protein sequence ID" value="VDO85181.1"/>
    <property type="molecule type" value="Genomic_DNA"/>
</dbReference>
<organism evidence="5">
    <name type="scientific">Heligmosomoides polygyrus</name>
    <name type="common">Parasitic roundworm</name>
    <dbReference type="NCBI Taxonomy" id="6339"/>
    <lineage>
        <taxon>Eukaryota</taxon>
        <taxon>Metazoa</taxon>
        <taxon>Ecdysozoa</taxon>
        <taxon>Nematoda</taxon>
        <taxon>Chromadorea</taxon>
        <taxon>Rhabditida</taxon>
        <taxon>Rhabditina</taxon>
        <taxon>Rhabditomorpha</taxon>
        <taxon>Strongyloidea</taxon>
        <taxon>Heligmosomidae</taxon>
        <taxon>Heligmosomoides</taxon>
    </lineage>
</organism>
<sequence>MLNTKGRIVDDLIISKDNGDVLVECSASNREKLKALLEKYRMRKSVNVVESHNHVLFSVDEVRGSFPDPRFPPLGRRLYGDETEAKDTGMYHERRMECGVAEGCEELGELLPFHANGDFLKMVSLDKGCYIGQELTARTANTGVIRRRILPFTCEKKVKGLVMQGDKKVGEVISCGAARGLALMSLSAFGQPLQVEGSPIVAYKPAWMPEAVFKKSKEGS</sequence>
<name>A0A3P7YCR4_HELPZ</name>
<dbReference type="InterPro" id="IPR045179">
    <property type="entry name" value="YgfZ/GcvT"/>
</dbReference>
<evidence type="ECO:0000256" key="1">
    <source>
        <dbReference type="ARBA" id="ARBA00004173"/>
    </source>
</evidence>
<feature type="domain" description="CAF17 C-terminal" evidence="4">
    <location>
        <begin position="146"/>
        <end position="209"/>
    </location>
</feature>
<dbReference type="SUPFAM" id="SSF103025">
    <property type="entry name" value="Folate-binding domain"/>
    <property type="match status" value="1"/>
</dbReference>
<dbReference type="PANTHER" id="PTHR22602:SF0">
    <property type="entry name" value="TRANSFERASE CAF17, MITOCHONDRIAL-RELATED"/>
    <property type="match status" value="1"/>
</dbReference>
<dbReference type="InterPro" id="IPR027266">
    <property type="entry name" value="TrmE/GcvT-like"/>
</dbReference>
<dbReference type="InterPro" id="IPR017703">
    <property type="entry name" value="YgfZ/GCV_T_CS"/>
</dbReference>
<dbReference type="PANTHER" id="PTHR22602">
    <property type="entry name" value="TRANSFERASE CAF17, MITOCHONDRIAL-RELATED"/>
    <property type="match status" value="1"/>
</dbReference>
<dbReference type="InterPro" id="IPR057460">
    <property type="entry name" value="CAF17_C"/>
</dbReference>
<evidence type="ECO:0000256" key="3">
    <source>
        <dbReference type="ARBA" id="ARBA00023128"/>
    </source>
</evidence>
<comment type="subcellular location">
    <subcellularLocation>
        <location evidence="1">Mitochondrion</location>
    </subcellularLocation>
</comment>
<keyword evidence="2" id="KW-0809">Transit peptide</keyword>
<dbReference type="GO" id="GO:0005759">
    <property type="term" value="C:mitochondrial matrix"/>
    <property type="evidence" value="ECO:0007669"/>
    <property type="project" value="TreeGrafter"/>
</dbReference>